<comment type="caution">
    <text evidence="3">The sequence shown here is derived from an EMBL/GenBank/DDBJ whole genome shotgun (WGS) entry which is preliminary data.</text>
</comment>
<proteinExistence type="predicted"/>
<organism evidence="3 4">
    <name type="scientific">Ilex paraguariensis</name>
    <name type="common">yerba mate</name>
    <dbReference type="NCBI Taxonomy" id="185542"/>
    <lineage>
        <taxon>Eukaryota</taxon>
        <taxon>Viridiplantae</taxon>
        <taxon>Streptophyta</taxon>
        <taxon>Embryophyta</taxon>
        <taxon>Tracheophyta</taxon>
        <taxon>Spermatophyta</taxon>
        <taxon>Magnoliopsida</taxon>
        <taxon>eudicotyledons</taxon>
        <taxon>Gunneridae</taxon>
        <taxon>Pentapetalae</taxon>
        <taxon>asterids</taxon>
        <taxon>campanulids</taxon>
        <taxon>Aquifoliales</taxon>
        <taxon>Aquifoliaceae</taxon>
        <taxon>Ilex</taxon>
    </lineage>
</organism>
<sequence length="139" mass="15749">MMGEMEQKSYLEVAKIGGRSTVHLSVFLDKNGVFGMDVASCLVRCEDQQRSLVGRFNVVNSKAPTNEKFIRWANSNWGLVGQIFISMVNSLFMFVFQSVKEAKRILHMQDWFLACSPLHLDSWVQWVGLEKASSKGVLT</sequence>
<evidence type="ECO:0000313" key="3">
    <source>
        <dbReference type="EMBL" id="CAK9188660.1"/>
    </source>
</evidence>
<evidence type="ECO:0000313" key="4">
    <source>
        <dbReference type="Proteomes" id="UP001642360"/>
    </source>
</evidence>
<protein>
    <recommendedName>
        <fullName evidence="2">DUF4283 domain-containing protein</fullName>
    </recommendedName>
</protein>
<dbReference type="AlphaFoldDB" id="A0ABC8V5Q2"/>
<dbReference type="EMBL" id="CAUOFW020010579">
    <property type="protein sequence ID" value="CAK9188660.1"/>
    <property type="molecule type" value="Genomic_DNA"/>
</dbReference>
<keyword evidence="1" id="KW-0812">Transmembrane</keyword>
<dbReference type="InterPro" id="IPR025558">
    <property type="entry name" value="DUF4283"/>
</dbReference>
<feature type="transmembrane region" description="Helical" evidence="1">
    <location>
        <begin position="77"/>
        <end position="96"/>
    </location>
</feature>
<dbReference type="Proteomes" id="UP001642360">
    <property type="component" value="Unassembled WGS sequence"/>
</dbReference>
<accession>A0ABC8V5Q2</accession>
<keyword evidence="1" id="KW-1133">Transmembrane helix</keyword>
<name>A0ABC8V5Q2_9AQUA</name>
<feature type="domain" description="DUF4283" evidence="2">
    <location>
        <begin position="46"/>
        <end position="130"/>
    </location>
</feature>
<evidence type="ECO:0000259" key="2">
    <source>
        <dbReference type="Pfam" id="PF14111"/>
    </source>
</evidence>
<gene>
    <name evidence="3" type="ORF">ILEXP_LOCUS59357</name>
</gene>
<keyword evidence="1" id="KW-0472">Membrane</keyword>
<dbReference type="Pfam" id="PF14111">
    <property type="entry name" value="DUF4283"/>
    <property type="match status" value="1"/>
</dbReference>
<reference evidence="3 4" key="1">
    <citation type="submission" date="2024-02" db="EMBL/GenBank/DDBJ databases">
        <authorList>
            <person name="Vignale AGUSTIN F."/>
            <person name="Sosa J E."/>
            <person name="Modenutti C."/>
        </authorList>
    </citation>
    <scope>NUCLEOTIDE SEQUENCE [LARGE SCALE GENOMIC DNA]</scope>
</reference>
<keyword evidence="4" id="KW-1185">Reference proteome</keyword>
<evidence type="ECO:0000256" key="1">
    <source>
        <dbReference type="SAM" id="Phobius"/>
    </source>
</evidence>